<gene>
    <name evidence="2" type="ORF">EVAR_71484_1</name>
</gene>
<reference evidence="2 3" key="1">
    <citation type="journal article" date="2019" name="Commun. Biol.">
        <title>The bagworm genome reveals a unique fibroin gene that provides high tensile strength.</title>
        <authorList>
            <person name="Kono N."/>
            <person name="Nakamura H."/>
            <person name="Ohtoshi R."/>
            <person name="Tomita M."/>
            <person name="Numata K."/>
            <person name="Arakawa K."/>
        </authorList>
    </citation>
    <scope>NUCLEOTIDE SEQUENCE [LARGE SCALE GENOMIC DNA]</scope>
</reference>
<evidence type="ECO:0000313" key="3">
    <source>
        <dbReference type="Proteomes" id="UP000299102"/>
    </source>
</evidence>
<proteinExistence type="predicted"/>
<dbReference type="EMBL" id="BGZK01003080">
    <property type="protein sequence ID" value="GBP98164.1"/>
    <property type="molecule type" value="Genomic_DNA"/>
</dbReference>
<protein>
    <submittedName>
        <fullName evidence="2">Uncharacterized protein</fullName>
    </submittedName>
</protein>
<evidence type="ECO:0000313" key="2">
    <source>
        <dbReference type="EMBL" id="GBP98164.1"/>
    </source>
</evidence>
<comment type="caution">
    <text evidence="2">The sequence shown here is derived from an EMBL/GenBank/DDBJ whole genome shotgun (WGS) entry which is preliminary data.</text>
</comment>
<evidence type="ECO:0000256" key="1">
    <source>
        <dbReference type="SAM" id="MobiDB-lite"/>
    </source>
</evidence>
<sequence length="78" mass="8187">MPVGVSQDVEHVFFACSRISSPRNGLETVLRPMTRAETLVEAMIASKDSIGGQMGTCRGYNSAKGSPGDTAITDSPAK</sequence>
<dbReference type="Proteomes" id="UP000299102">
    <property type="component" value="Unassembled WGS sequence"/>
</dbReference>
<dbReference type="AlphaFoldDB" id="A0A4C2AGD6"/>
<keyword evidence="3" id="KW-1185">Reference proteome</keyword>
<feature type="region of interest" description="Disordered" evidence="1">
    <location>
        <begin position="58"/>
        <end position="78"/>
    </location>
</feature>
<name>A0A4C2AGD6_EUMVA</name>
<accession>A0A4C2AGD6</accession>
<organism evidence="2 3">
    <name type="scientific">Eumeta variegata</name>
    <name type="common">Bagworm moth</name>
    <name type="synonym">Eumeta japonica</name>
    <dbReference type="NCBI Taxonomy" id="151549"/>
    <lineage>
        <taxon>Eukaryota</taxon>
        <taxon>Metazoa</taxon>
        <taxon>Ecdysozoa</taxon>
        <taxon>Arthropoda</taxon>
        <taxon>Hexapoda</taxon>
        <taxon>Insecta</taxon>
        <taxon>Pterygota</taxon>
        <taxon>Neoptera</taxon>
        <taxon>Endopterygota</taxon>
        <taxon>Lepidoptera</taxon>
        <taxon>Glossata</taxon>
        <taxon>Ditrysia</taxon>
        <taxon>Tineoidea</taxon>
        <taxon>Psychidae</taxon>
        <taxon>Oiketicinae</taxon>
        <taxon>Eumeta</taxon>
    </lineage>
</organism>